<keyword evidence="4" id="KW-1185">Reference proteome</keyword>
<name>A0A180GAK5_PUCT1</name>
<dbReference type="AlphaFoldDB" id="A0A180GAK5"/>
<reference evidence="2" key="1">
    <citation type="submission" date="2009-11" db="EMBL/GenBank/DDBJ databases">
        <authorList>
            <consortium name="The Broad Institute Genome Sequencing Platform"/>
            <person name="Ward D."/>
            <person name="Feldgarden M."/>
            <person name="Earl A."/>
            <person name="Young S.K."/>
            <person name="Zeng Q."/>
            <person name="Koehrsen M."/>
            <person name="Alvarado L."/>
            <person name="Berlin A."/>
            <person name="Bochicchio J."/>
            <person name="Borenstein D."/>
            <person name="Chapman S.B."/>
            <person name="Chen Z."/>
            <person name="Engels R."/>
            <person name="Freedman E."/>
            <person name="Gellesch M."/>
            <person name="Goldberg J."/>
            <person name="Griggs A."/>
            <person name="Gujja S."/>
            <person name="Heilman E."/>
            <person name="Heiman D."/>
            <person name="Hepburn T."/>
            <person name="Howarth C."/>
            <person name="Jen D."/>
            <person name="Larson L."/>
            <person name="Lewis B."/>
            <person name="Mehta T."/>
            <person name="Park D."/>
            <person name="Pearson M."/>
            <person name="Roberts A."/>
            <person name="Saif S."/>
            <person name="Shea T."/>
            <person name="Shenoy N."/>
            <person name="Sisk P."/>
            <person name="Stolte C."/>
            <person name="Sykes S."/>
            <person name="Thomson T."/>
            <person name="Walk T."/>
            <person name="White J."/>
            <person name="Yandava C."/>
            <person name="Izard J."/>
            <person name="Baranova O.V."/>
            <person name="Blanton J.M."/>
            <person name="Tanner A.C."/>
            <person name="Dewhirst F.E."/>
            <person name="Haas B."/>
            <person name="Nusbaum C."/>
            <person name="Birren B."/>
        </authorList>
    </citation>
    <scope>NUCLEOTIDE SEQUENCE [LARGE SCALE GENOMIC DNA]</scope>
    <source>
        <strain evidence="2">1-1 BBBD Race 1</strain>
    </source>
</reference>
<feature type="compositionally biased region" description="Pro residues" evidence="1">
    <location>
        <begin position="252"/>
        <end position="263"/>
    </location>
</feature>
<feature type="compositionally biased region" description="Low complexity" evidence="1">
    <location>
        <begin position="76"/>
        <end position="86"/>
    </location>
</feature>
<dbReference type="Proteomes" id="UP000005240">
    <property type="component" value="Unassembled WGS sequence"/>
</dbReference>
<evidence type="ECO:0000313" key="2">
    <source>
        <dbReference type="EMBL" id="OAV89746.1"/>
    </source>
</evidence>
<feature type="region of interest" description="Disordered" evidence="1">
    <location>
        <begin position="252"/>
        <end position="281"/>
    </location>
</feature>
<feature type="region of interest" description="Disordered" evidence="1">
    <location>
        <begin position="156"/>
        <end position="187"/>
    </location>
</feature>
<feature type="compositionally biased region" description="Low complexity" evidence="1">
    <location>
        <begin position="264"/>
        <end position="275"/>
    </location>
</feature>
<sequence length="281" mass="29718">MSPGLSATTLPLRRHPLGSLAPPAHLVIQDQISHLHTYDHSDTPHTLVLSLLFTPAPLSSTSSLAPSTPSGPPPRSAVCSPRTHPSSSPPSRPRQPHSILPPTLAPSSRVVALHSLTIEPAKAAWVVYIYLVCLSHNGDLFNAALAALRSARTRWSPSTMTATKSSSPPWTTPRSSPASSTTSSLGISPLSQSPAHLLPSAPLPAKLLLPTLAFIKALNVFCLLYTHLTICKYAARSLLVYTTRAGRMPVCPSPSLLPSPPPSGSLVSSRHSSQSQRIPCP</sequence>
<proteinExistence type="predicted"/>
<evidence type="ECO:0000313" key="3">
    <source>
        <dbReference type="EnsemblFungi" id="PTTG_28585-t43_1-p1"/>
    </source>
</evidence>
<protein>
    <submittedName>
        <fullName evidence="2 3">Uncharacterized protein</fullName>
    </submittedName>
</protein>
<dbReference type="EMBL" id="ADAS02000119">
    <property type="protein sequence ID" value="OAV89746.1"/>
    <property type="molecule type" value="Genomic_DNA"/>
</dbReference>
<dbReference type="STRING" id="630390.A0A180GAK5"/>
<dbReference type="VEuPathDB" id="FungiDB:PTTG_28585"/>
<evidence type="ECO:0000313" key="4">
    <source>
        <dbReference type="Proteomes" id="UP000005240"/>
    </source>
</evidence>
<dbReference type="InterPro" id="IPR027408">
    <property type="entry name" value="PNPase/RNase_PH_dom_sf"/>
</dbReference>
<feature type="compositionally biased region" description="Low complexity" evidence="1">
    <location>
        <begin position="163"/>
        <end position="187"/>
    </location>
</feature>
<dbReference type="OrthoDB" id="45882at2759"/>
<gene>
    <name evidence="2" type="ORF">PTTG_28585</name>
</gene>
<organism evidence="2">
    <name type="scientific">Puccinia triticina (isolate 1-1 / race 1 (BBBD))</name>
    <name type="common">Brown leaf rust fungus</name>
    <dbReference type="NCBI Taxonomy" id="630390"/>
    <lineage>
        <taxon>Eukaryota</taxon>
        <taxon>Fungi</taxon>
        <taxon>Dikarya</taxon>
        <taxon>Basidiomycota</taxon>
        <taxon>Pucciniomycotina</taxon>
        <taxon>Pucciniomycetes</taxon>
        <taxon>Pucciniales</taxon>
        <taxon>Pucciniaceae</taxon>
        <taxon>Puccinia</taxon>
    </lineage>
</organism>
<reference evidence="2" key="2">
    <citation type="submission" date="2016-05" db="EMBL/GenBank/DDBJ databases">
        <title>Comparative analysis highlights variable genome content of wheat rusts and divergence of the mating loci.</title>
        <authorList>
            <person name="Cuomo C.A."/>
            <person name="Bakkeren G."/>
            <person name="Szabo L."/>
            <person name="Khalil H."/>
            <person name="Joly D."/>
            <person name="Goldberg J."/>
            <person name="Young S."/>
            <person name="Zeng Q."/>
            <person name="Fellers J."/>
        </authorList>
    </citation>
    <scope>NUCLEOTIDE SEQUENCE [LARGE SCALE GENOMIC DNA]</scope>
    <source>
        <strain evidence="2">1-1 BBBD Race 1</strain>
    </source>
</reference>
<dbReference type="InterPro" id="IPR020568">
    <property type="entry name" value="Ribosomal_Su5_D2-typ_SF"/>
</dbReference>
<reference evidence="3 4" key="3">
    <citation type="journal article" date="2017" name="G3 (Bethesda)">
        <title>Comparative analysis highlights variable genome content of wheat rusts and divergence of the mating loci.</title>
        <authorList>
            <person name="Cuomo C.A."/>
            <person name="Bakkeren G."/>
            <person name="Khalil H.B."/>
            <person name="Panwar V."/>
            <person name="Joly D."/>
            <person name="Linning R."/>
            <person name="Sakthikumar S."/>
            <person name="Song X."/>
            <person name="Adiconis X."/>
            <person name="Fan L."/>
            <person name="Goldberg J.M."/>
            <person name="Levin J.Z."/>
            <person name="Young S."/>
            <person name="Zeng Q."/>
            <person name="Anikster Y."/>
            <person name="Bruce M."/>
            <person name="Wang M."/>
            <person name="Yin C."/>
            <person name="McCallum B."/>
            <person name="Szabo L.J."/>
            <person name="Hulbert S."/>
            <person name="Chen X."/>
            <person name="Fellers J.P."/>
        </authorList>
    </citation>
    <scope>NUCLEOTIDE SEQUENCE</scope>
    <source>
        <strain evidence="3">isolate 1-1 / race 1 (BBBD)</strain>
        <strain evidence="4">Isolate 1-1 / race 1 (BBBD)</strain>
    </source>
</reference>
<dbReference type="GO" id="GO:0000176">
    <property type="term" value="C:nuclear exosome (RNase complex)"/>
    <property type="evidence" value="ECO:0007669"/>
    <property type="project" value="UniProtKB-ARBA"/>
</dbReference>
<reference evidence="3" key="4">
    <citation type="submission" date="2025-05" db="UniProtKB">
        <authorList>
            <consortium name="EnsemblFungi"/>
        </authorList>
    </citation>
    <scope>IDENTIFICATION</scope>
    <source>
        <strain evidence="3">isolate 1-1 / race 1 (BBBD)</strain>
    </source>
</reference>
<dbReference type="Gene3D" id="3.30.230.70">
    <property type="entry name" value="GHMP Kinase, N-terminal domain"/>
    <property type="match status" value="1"/>
</dbReference>
<evidence type="ECO:0000256" key="1">
    <source>
        <dbReference type="SAM" id="MobiDB-lite"/>
    </source>
</evidence>
<feature type="region of interest" description="Disordered" evidence="1">
    <location>
        <begin position="62"/>
        <end position="103"/>
    </location>
</feature>
<accession>A0A180GAK5</accession>
<dbReference type="EnsemblFungi" id="PTTG_28585-t43_1">
    <property type="protein sequence ID" value="PTTG_28585-t43_1-p1"/>
    <property type="gene ID" value="PTTG_28585"/>
</dbReference>
<dbReference type="SUPFAM" id="SSF54211">
    <property type="entry name" value="Ribosomal protein S5 domain 2-like"/>
    <property type="match status" value="1"/>
</dbReference>